<keyword evidence="18" id="KW-1185">Reference proteome</keyword>
<dbReference type="SMART" id="SM00904">
    <property type="entry name" value="Flavokinase"/>
    <property type="match status" value="1"/>
</dbReference>
<evidence type="ECO:0000259" key="16">
    <source>
        <dbReference type="SMART" id="SM00904"/>
    </source>
</evidence>
<dbReference type="Gene3D" id="3.40.50.620">
    <property type="entry name" value="HUPs"/>
    <property type="match status" value="1"/>
</dbReference>
<dbReference type="GO" id="GO:0003919">
    <property type="term" value="F:FMN adenylyltransferase activity"/>
    <property type="evidence" value="ECO:0007669"/>
    <property type="project" value="UniProtKB-UniRule"/>
</dbReference>
<evidence type="ECO:0000256" key="14">
    <source>
        <dbReference type="ARBA" id="ARBA00049494"/>
    </source>
</evidence>
<keyword evidence="4 15" id="KW-0285">Flavoprotein</keyword>
<dbReference type="InterPro" id="IPR014729">
    <property type="entry name" value="Rossmann-like_a/b/a_fold"/>
</dbReference>
<dbReference type="UniPathway" id="UPA00277">
    <property type="reaction ID" value="UER00407"/>
</dbReference>
<dbReference type="GO" id="GO:0009231">
    <property type="term" value="P:riboflavin biosynthetic process"/>
    <property type="evidence" value="ECO:0007669"/>
    <property type="project" value="InterPro"/>
</dbReference>
<comment type="function">
    <text evidence="1">Catalyzes the phosphorylation of riboflavin to FMN followed by the adenylation of FMN to FAD.</text>
</comment>
<dbReference type="GO" id="GO:0006747">
    <property type="term" value="P:FAD biosynthetic process"/>
    <property type="evidence" value="ECO:0007669"/>
    <property type="project" value="UniProtKB-UniRule"/>
</dbReference>
<comment type="caution">
    <text evidence="17">The sequence shown here is derived from an EMBL/GenBank/DDBJ whole genome shotgun (WGS) entry which is preliminary data.</text>
</comment>
<evidence type="ECO:0000256" key="7">
    <source>
        <dbReference type="ARBA" id="ARBA00022695"/>
    </source>
</evidence>
<dbReference type="SUPFAM" id="SSF52374">
    <property type="entry name" value="Nucleotidylyl transferase"/>
    <property type="match status" value="1"/>
</dbReference>
<evidence type="ECO:0000256" key="1">
    <source>
        <dbReference type="ARBA" id="ARBA00002121"/>
    </source>
</evidence>
<evidence type="ECO:0000256" key="12">
    <source>
        <dbReference type="ARBA" id="ARBA00023268"/>
    </source>
</evidence>
<keyword evidence="5 15" id="KW-0288">FMN</keyword>
<dbReference type="EC" id="2.7.7.2" evidence="15"/>
<comment type="pathway">
    <text evidence="2 15">Cofactor biosynthesis; FAD biosynthesis; FAD from FMN: step 1/1.</text>
</comment>
<dbReference type="InterPro" id="IPR023465">
    <property type="entry name" value="Riboflavin_kinase_dom_sf"/>
</dbReference>
<accession>A0A5C8P762</accession>
<keyword evidence="12" id="KW-0511">Multifunctional enzyme</keyword>
<dbReference type="InterPro" id="IPR015864">
    <property type="entry name" value="FAD_synthase"/>
</dbReference>
<evidence type="ECO:0000256" key="10">
    <source>
        <dbReference type="ARBA" id="ARBA00022827"/>
    </source>
</evidence>
<dbReference type="OrthoDB" id="9803667at2"/>
<dbReference type="Pfam" id="PF06574">
    <property type="entry name" value="FAD_syn"/>
    <property type="match status" value="1"/>
</dbReference>
<dbReference type="InterPro" id="IPR002606">
    <property type="entry name" value="Riboflavin_kinase_bac"/>
</dbReference>
<dbReference type="Pfam" id="PF01687">
    <property type="entry name" value="Flavokinase"/>
    <property type="match status" value="1"/>
</dbReference>
<evidence type="ECO:0000256" key="2">
    <source>
        <dbReference type="ARBA" id="ARBA00004726"/>
    </source>
</evidence>
<dbReference type="NCBIfam" id="TIGR00083">
    <property type="entry name" value="ribF"/>
    <property type="match status" value="1"/>
</dbReference>
<evidence type="ECO:0000256" key="13">
    <source>
        <dbReference type="ARBA" id="ARBA00047880"/>
    </source>
</evidence>
<dbReference type="GO" id="GO:0009398">
    <property type="term" value="P:FMN biosynthetic process"/>
    <property type="evidence" value="ECO:0007669"/>
    <property type="project" value="UniProtKB-UniRule"/>
</dbReference>
<comment type="similarity">
    <text evidence="15">Belongs to the ribF family.</text>
</comment>
<gene>
    <name evidence="17" type="ORF">FHP25_38510</name>
</gene>
<feature type="domain" description="Riboflavin kinase" evidence="16">
    <location>
        <begin position="186"/>
        <end position="313"/>
    </location>
</feature>
<dbReference type="EMBL" id="VDUZ01000078">
    <property type="protein sequence ID" value="TXL69569.1"/>
    <property type="molecule type" value="Genomic_DNA"/>
</dbReference>
<evidence type="ECO:0000313" key="17">
    <source>
        <dbReference type="EMBL" id="TXL69569.1"/>
    </source>
</evidence>
<dbReference type="NCBIfam" id="NF004160">
    <property type="entry name" value="PRK05627.1-3"/>
    <property type="match status" value="1"/>
</dbReference>
<dbReference type="Proteomes" id="UP000321638">
    <property type="component" value="Unassembled WGS sequence"/>
</dbReference>
<reference evidence="17 18" key="1">
    <citation type="submission" date="2019-06" db="EMBL/GenBank/DDBJ databases">
        <title>New taxonomy in bacterial strain CC-CFT640, isolated from vineyard.</title>
        <authorList>
            <person name="Lin S.-Y."/>
            <person name="Tsai C.-F."/>
            <person name="Young C.-C."/>
        </authorList>
    </citation>
    <scope>NUCLEOTIDE SEQUENCE [LARGE SCALE GENOMIC DNA]</scope>
    <source>
        <strain evidence="17 18">CC-CFT640</strain>
    </source>
</reference>
<keyword evidence="6 15" id="KW-0808">Transferase</keyword>
<dbReference type="CDD" id="cd02064">
    <property type="entry name" value="FAD_synthetase_N"/>
    <property type="match status" value="1"/>
</dbReference>
<evidence type="ECO:0000256" key="8">
    <source>
        <dbReference type="ARBA" id="ARBA00022741"/>
    </source>
</evidence>
<dbReference type="PIRSF" id="PIRSF004491">
    <property type="entry name" value="FAD_Synth"/>
    <property type="match status" value="1"/>
</dbReference>
<proteinExistence type="inferred from homology"/>
<dbReference type="Gene3D" id="2.40.30.30">
    <property type="entry name" value="Riboflavin kinase-like"/>
    <property type="match status" value="1"/>
</dbReference>
<keyword evidence="11 15" id="KW-0067">ATP-binding</keyword>
<dbReference type="InterPro" id="IPR023468">
    <property type="entry name" value="Riboflavin_kinase"/>
</dbReference>
<name>A0A5C8P762_9HYPH</name>
<evidence type="ECO:0000256" key="5">
    <source>
        <dbReference type="ARBA" id="ARBA00022643"/>
    </source>
</evidence>
<keyword evidence="7 15" id="KW-0548">Nucleotidyltransferase</keyword>
<dbReference type="PANTHER" id="PTHR22749">
    <property type="entry name" value="RIBOFLAVIN KINASE/FMN ADENYLYLTRANSFERASE"/>
    <property type="match status" value="1"/>
</dbReference>
<dbReference type="RefSeq" id="WP_147852333.1">
    <property type="nucleotide sequence ID" value="NZ_VDUZ01000078.1"/>
</dbReference>
<comment type="pathway">
    <text evidence="3 15">Cofactor biosynthesis; FMN biosynthesis; FMN from riboflavin (ATP route): step 1/1.</text>
</comment>
<evidence type="ECO:0000256" key="15">
    <source>
        <dbReference type="PIRNR" id="PIRNR004491"/>
    </source>
</evidence>
<protein>
    <recommendedName>
        <fullName evidence="15">Riboflavin biosynthesis protein</fullName>
    </recommendedName>
    <domain>
        <recommendedName>
            <fullName evidence="15">Riboflavin kinase</fullName>
            <ecNumber evidence="15">2.7.1.26</ecNumber>
        </recommendedName>
        <alternativeName>
            <fullName evidence="15">Flavokinase</fullName>
        </alternativeName>
    </domain>
    <domain>
        <recommendedName>
            <fullName evidence="15">FMN adenylyltransferase</fullName>
            <ecNumber evidence="15">2.7.7.2</ecNumber>
        </recommendedName>
        <alternativeName>
            <fullName evidence="15">FAD pyrophosphorylase</fullName>
        </alternativeName>
        <alternativeName>
            <fullName evidence="15">FAD synthase</fullName>
        </alternativeName>
    </domain>
</protein>
<dbReference type="GO" id="GO:0005524">
    <property type="term" value="F:ATP binding"/>
    <property type="evidence" value="ECO:0007669"/>
    <property type="project" value="UniProtKB-UniRule"/>
</dbReference>
<dbReference type="AlphaFoldDB" id="A0A5C8P762"/>
<evidence type="ECO:0000256" key="3">
    <source>
        <dbReference type="ARBA" id="ARBA00005201"/>
    </source>
</evidence>
<evidence type="ECO:0000256" key="9">
    <source>
        <dbReference type="ARBA" id="ARBA00022777"/>
    </source>
</evidence>
<comment type="catalytic activity">
    <reaction evidence="14 15">
        <text>FMN + ATP + H(+) = FAD + diphosphate</text>
        <dbReference type="Rhea" id="RHEA:17237"/>
        <dbReference type="ChEBI" id="CHEBI:15378"/>
        <dbReference type="ChEBI" id="CHEBI:30616"/>
        <dbReference type="ChEBI" id="CHEBI:33019"/>
        <dbReference type="ChEBI" id="CHEBI:57692"/>
        <dbReference type="ChEBI" id="CHEBI:58210"/>
        <dbReference type="EC" id="2.7.7.2"/>
    </reaction>
</comment>
<dbReference type="EC" id="2.7.1.26" evidence="15"/>
<keyword evidence="8 15" id="KW-0547">Nucleotide-binding</keyword>
<evidence type="ECO:0000313" key="18">
    <source>
        <dbReference type="Proteomes" id="UP000321638"/>
    </source>
</evidence>
<dbReference type="InterPro" id="IPR015865">
    <property type="entry name" value="Riboflavin_kinase_bac/euk"/>
</dbReference>
<dbReference type="GO" id="GO:0008531">
    <property type="term" value="F:riboflavin kinase activity"/>
    <property type="evidence" value="ECO:0007669"/>
    <property type="project" value="UniProtKB-UniRule"/>
</dbReference>
<keyword evidence="10 15" id="KW-0274">FAD</keyword>
<organism evidence="17 18">
    <name type="scientific">Vineibacter terrae</name>
    <dbReference type="NCBI Taxonomy" id="2586908"/>
    <lineage>
        <taxon>Bacteria</taxon>
        <taxon>Pseudomonadati</taxon>
        <taxon>Pseudomonadota</taxon>
        <taxon>Alphaproteobacteria</taxon>
        <taxon>Hyphomicrobiales</taxon>
        <taxon>Vineibacter</taxon>
    </lineage>
</organism>
<dbReference type="SUPFAM" id="SSF82114">
    <property type="entry name" value="Riboflavin kinase-like"/>
    <property type="match status" value="1"/>
</dbReference>
<evidence type="ECO:0000256" key="6">
    <source>
        <dbReference type="ARBA" id="ARBA00022679"/>
    </source>
</evidence>
<sequence>MTGIPIIDHWHAVPEAWRGGVVALGNFDGVHRGHQALLARAAGIARAAGVPMTALTFEPHPRAFFVPNTGPFRLTLLPAKARLLAEHGAGAVLAQRFDAAFAALPADAFVREVLVGGLGARDVVCGYDFTFGARRGGNAERLREAGAAMKFGVEVLDPVMREGEIYSSTGIREALRLGMVEEAADLLGRPWEIEGVVEQGDQRGRTIGFPTANVALGQHLRPRFGVYAVRAGIEAQGRLVWHDAVANLGRRPTIGKLVENFEVHVFDYDGDLYGRVLRVQLIDFIRSEMKFAGLDALKVQIAADGAAARQILAAAARAHPGPF</sequence>
<evidence type="ECO:0000256" key="11">
    <source>
        <dbReference type="ARBA" id="ARBA00022840"/>
    </source>
</evidence>
<dbReference type="UniPathway" id="UPA00276">
    <property type="reaction ID" value="UER00406"/>
</dbReference>
<dbReference type="PANTHER" id="PTHR22749:SF6">
    <property type="entry name" value="RIBOFLAVIN KINASE"/>
    <property type="match status" value="1"/>
</dbReference>
<dbReference type="FunFam" id="3.40.50.620:FF:000021">
    <property type="entry name" value="Riboflavin biosynthesis protein"/>
    <property type="match status" value="1"/>
</dbReference>
<evidence type="ECO:0000256" key="4">
    <source>
        <dbReference type="ARBA" id="ARBA00022630"/>
    </source>
</evidence>
<comment type="catalytic activity">
    <reaction evidence="13 15">
        <text>riboflavin + ATP = FMN + ADP + H(+)</text>
        <dbReference type="Rhea" id="RHEA:14357"/>
        <dbReference type="ChEBI" id="CHEBI:15378"/>
        <dbReference type="ChEBI" id="CHEBI:30616"/>
        <dbReference type="ChEBI" id="CHEBI:57986"/>
        <dbReference type="ChEBI" id="CHEBI:58210"/>
        <dbReference type="ChEBI" id="CHEBI:456216"/>
        <dbReference type="EC" id="2.7.1.26"/>
    </reaction>
</comment>
<keyword evidence="9 15" id="KW-0418">Kinase</keyword>